<name>A0A1L9SF40_9EURO</name>
<gene>
    <name evidence="2" type="ORF">ASPZODRAFT_522929</name>
</gene>
<dbReference type="VEuPathDB" id="FungiDB:ASPZODRAFT_522929"/>
<proteinExistence type="predicted"/>
<dbReference type="GeneID" id="34614905"/>
<evidence type="ECO:0000313" key="2">
    <source>
        <dbReference type="EMBL" id="OJJ45758.1"/>
    </source>
</evidence>
<evidence type="ECO:0000256" key="1">
    <source>
        <dbReference type="SAM" id="MobiDB-lite"/>
    </source>
</evidence>
<feature type="compositionally biased region" description="Basic residues" evidence="1">
    <location>
        <begin position="67"/>
        <end position="76"/>
    </location>
</feature>
<accession>A0A1L9SF40</accession>
<dbReference type="Proteomes" id="UP000184188">
    <property type="component" value="Unassembled WGS sequence"/>
</dbReference>
<feature type="region of interest" description="Disordered" evidence="1">
    <location>
        <begin position="28"/>
        <end position="85"/>
    </location>
</feature>
<dbReference type="RefSeq" id="XP_022580268.1">
    <property type="nucleotide sequence ID" value="XM_022728441.1"/>
</dbReference>
<protein>
    <submittedName>
        <fullName evidence="2">Uncharacterized protein</fullName>
    </submittedName>
</protein>
<evidence type="ECO:0000313" key="3">
    <source>
        <dbReference type="Proteomes" id="UP000184188"/>
    </source>
</evidence>
<dbReference type="AlphaFoldDB" id="A0A1L9SF40"/>
<feature type="compositionally biased region" description="Basic and acidic residues" evidence="1">
    <location>
        <begin position="57"/>
        <end position="66"/>
    </location>
</feature>
<feature type="compositionally biased region" description="Basic and acidic residues" evidence="1">
    <location>
        <begin position="38"/>
        <end position="47"/>
    </location>
</feature>
<keyword evidence="3" id="KW-1185">Reference proteome</keyword>
<organism evidence="2 3">
    <name type="scientific">Penicilliopsis zonata CBS 506.65</name>
    <dbReference type="NCBI Taxonomy" id="1073090"/>
    <lineage>
        <taxon>Eukaryota</taxon>
        <taxon>Fungi</taxon>
        <taxon>Dikarya</taxon>
        <taxon>Ascomycota</taxon>
        <taxon>Pezizomycotina</taxon>
        <taxon>Eurotiomycetes</taxon>
        <taxon>Eurotiomycetidae</taxon>
        <taxon>Eurotiales</taxon>
        <taxon>Aspergillaceae</taxon>
        <taxon>Penicilliopsis</taxon>
    </lineage>
</organism>
<dbReference type="EMBL" id="KV878344">
    <property type="protein sequence ID" value="OJJ45758.1"/>
    <property type="molecule type" value="Genomic_DNA"/>
</dbReference>
<reference evidence="3" key="1">
    <citation type="journal article" date="2017" name="Genome Biol.">
        <title>Comparative genomics reveals high biological diversity and specific adaptations in the industrially and medically important fungal genus Aspergillus.</title>
        <authorList>
            <person name="de Vries R.P."/>
            <person name="Riley R."/>
            <person name="Wiebenga A."/>
            <person name="Aguilar-Osorio G."/>
            <person name="Amillis S."/>
            <person name="Uchima C.A."/>
            <person name="Anderluh G."/>
            <person name="Asadollahi M."/>
            <person name="Askin M."/>
            <person name="Barry K."/>
            <person name="Battaglia E."/>
            <person name="Bayram O."/>
            <person name="Benocci T."/>
            <person name="Braus-Stromeyer S.A."/>
            <person name="Caldana C."/>
            <person name="Canovas D."/>
            <person name="Cerqueira G.C."/>
            <person name="Chen F."/>
            <person name="Chen W."/>
            <person name="Choi C."/>
            <person name="Clum A."/>
            <person name="Dos Santos R.A."/>
            <person name="Damasio A.R."/>
            <person name="Diallinas G."/>
            <person name="Emri T."/>
            <person name="Fekete E."/>
            <person name="Flipphi M."/>
            <person name="Freyberg S."/>
            <person name="Gallo A."/>
            <person name="Gournas C."/>
            <person name="Habgood R."/>
            <person name="Hainaut M."/>
            <person name="Harispe M.L."/>
            <person name="Henrissat B."/>
            <person name="Hilden K.S."/>
            <person name="Hope R."/>
            <person name="Hossain A."/>
            <person name="Karabika E."/>
            <person name="Karaffa L."/>
            <person name="Karanyi Z."/>
            <person name="Krasevec N."/>
            <person name="Kuo A."/>
            <person name="Kusch H."/>
            <person name="LaButti K."/>
            <person name="Lagendijk E.L."/>
            <person name="Lapidus A."/>
            <person name="Levasseur A."/>
            <person name="Lindquist E."/>
            <person name="Lipzen A."/>
            <person name="Logrieco A.F."/>
            <person name="MacCabe A."/>
            <person name="Maekelae M.R."/>
            <person name="Malavazi I."/>
            <person name="Melin P."/>
            <person name="Meyer V."/>
            <person name="Mielnichuk N."/>
            <person name="Miskei M."/>
            <person name="Molnar A.P."/>
            <person name="Mule G."/>
            <person name="Ngan C.Y."/>
            <person name="Orejas M."/>
            <person name="Orosz E."/>
            <person name="Ouedraogo J.P."/>
            <person name="Overkamp K.M."/>
            <person name="Park H.-S."/>
            <person name="Perrone G."/>
            <person name="Piumi F."/>
            <person name="Punt P.J."/>
            <person name="Ram A.F."/>
            <person name="Ramon A."/>
            <person name="Rauscher S."/>
            <person name="Record E."/>
            <person name="Riano-Pachon D.M."/>
            <person name="Robert V."/>
            <person name="Roehrig J."/>
            <person name="Ruller R."/>
            <person name="Salamov A."/>
            <person name="Salih N.S."/>
            <person name="Samson R.A."/>
            <person name="Sandor E."/>
            <person name="Sanguinetti M."/>
            <person name="Schuetze T."/>
            <person name="Sepcic K."/>
            <person name="Shelest E."/>
            <person name="Sherlock G."/>
            <person name="Sophianopoulou V."/>
            <person name="Squina F.M."/>
            <person name="Sun H."/>
            <person name="Susca A."/>
            <person name="Todd R.B."/>
            <person name="Tsang A."/>
            <person name="Unkles S.E."/>
            <person name="van de Wiele N."/>
            <person name="van Rossen-Uffink D."/>
            <person name="Oliveira J.V."/>
            <person name="Vesth T.C."/>
            <person name="Visser J."/>
            <person name="Yu J.-H."/>
            <person name="Zhou M."/>
            <person name="Andersen M.R."/>
            <person name="Archer D.B."/>
            <person name="Baker S.E."/>
            <person name="Benoit I."/>
            <person name="Brakhage A.A."/>
            <person name="Braus G.H."/>
            <person name="Fischer R."/>
            <person name="Frisvad J.C."/>
            <person name="Goldman G.H."/>
            <person name="Houbraken J."/>
            <person name="Oakley B."/>
            <person name="Pocsi I."/>
            <person name="Scazzocchio C."/>
            <person name="Seiboth B."/>
            <person name="vanKuyk P.A."/>
            <person name="Wortman J."/>
            <person name="Dyer P.S."/>
            <person name="Grigoriev I.V."/>
        </authorList>
    </citation>
    <scope>NUCLEOTIDE SEQUENCE [LARGE SCALE GENOMIC DNA]</scope>
    <source>
        <strain evidence="3">CBS 506.65</strain>
    </source>
</reference>
<sequence length="85" mass="10285">MNARIVKCLSNSTNTNRHAANDHCLLQRSNGRKRKVVRERERKREPTRLQGQAARKYAVEKEEKRRIEKKRKRKKKETPFKMQRV</sequence>